<dbReference type="SUPFAM" id="SSF52540">
    <property type="entry name" value="P-loop containing nucleoside triphosphate hydrolases"/>
    <property type="match status" value="1"/>
</dbReference>
<gene>
    <name evidence="5" type="ORF">A5635_21815</name>
</gene>
<feature type="domain" description="RecF/RecN/SMC N-terminal" evidence="4">
    <location>
        <begin position="69"/>
        <end position="649"/>
    </location>
</feature>
<dbReference type="PANTHER" id="PTHR32114">
    <property type="entry name" value="ABC TRANSPORTER ABCH.3"/>
    <property type="match status" value="1"/>
</dbReference>
<dbReference type="GO" id="GO:0016887">
    <property type="term" value="F:ATP hydrolysis activity"/>
    <property type="evidence" value="ECO:0007669"/>
    <property type="project" value="InterPro"/>
</dbReference>
<sequence>MTTDMLKNYVLALADADEALSEPARLTVLAALEDPDALPEALGGLAKSPKVAEALTAADESAAEPVGAYLASIDVSGFRGIGPGVSVPLQPGPGLTVIAGRNGSGKSTLAEALELALTGVNSRWKDKPVVWTQNWRNLHVGDPARIRIGITEEGSGTTTIGVDWPAGDVPVGQMKQWVQRKGQKQEPLSVLGWDEALTMYRPLLSYDELSSILEGKPSEFYDQLYRLLGLEQLTTAISVLDAEVKNLKQPLVELKKIADALKPLLSTHEDSRAAMALAQVKKPKPDLDVVRPLITGVAPDVPASWLIARQMAVPGADEADPKLAALRSAAQAAEEEAQRADAVAADRARLLESSLRFHERHGDRSCPVCGRGTLDANWSIAARAALERAEGAARDLTAARAESQQARSAVVAMVRSVARPPLAGPELTKLEMARAAYQDFAELPVDDDLALVEHIESALPQLRAAYAELAHEAADLIDAREDAWGPTAVKLAEWLGKCEAAAAVAPQRAVATEALKWLQDNAGQLRNERLAPLTEKSRQIWAALRQESNVDLGAIRLEGQKTTRRVVLQAAVDGSETEAFGVMSQGELQALALAIFIPRATSPESPFRFLVFDDPIQAMDPSKIDGFLDVLTELAQNRQVLVLTHDNRLPAAIRSSRAPARIVEVTRAVNSAVSVVDSTRPATRLLDDAYAIAADDAVPEDVKRSAIPALCREALESAAWEVYSSNAFEQGRSREEIEIAWDDATKTARRLALALAGNADDQLAVDKWKSGGRARRETLVVVNKGVHQGVSDYKGAVNDARLAVGDLVGGAA</sequence>
<dbReference type="InterPro" id="IPR027417">
    <property type="entry name" value="P-loop_NTPase"/>
</dbReference>
<evidence type="ECO:0000256" key="1">
    <source>
        <dbReference type="ARBA" id="ARBA00006930"/>
    </source>
</evidence>
<comment type="subunit">
    <text evidence="2">Heterodimer of SbcC and SbcD.</text>
</comment>
<dbReference type="Pfam" id="PF02463">
    <property type="entry name" value="SMC_N"/>
    <property type="match status" value="1"/>
</dbReference>
<evidence type="ECO:0000256" key="3">
    <source>
        <dbReference type="ARBA" id="ARBA00013368"/>
    </source>
</evidence>
<dbReference type="Proteomes" id="UP000093819">
    <property type="component" value="Unassembled WGS sequence"/>
</dbReference>
<dbReference type="Gene3D" id="3.40.50.300">
    <property type="entry name" value="P-loop containing nucleotide triphosphate hydrolases"/>
    <property type="match status" value="2"/>
</dbReference>
<dbReference type="InterPro" id="IPR003395">
    <property type="entry name" value="RecF/RecN/SMC_N"/>
</dbReference>
<organism evidence="5 6">
    <name type="scientific">Mycobacterium asiaticum</name>
    <dbReference type="NCBI Taxonomy" id="1790"/>
    <lineage>
        <taxon>Bacteria</taxon>
        <taxon>Bacillati</taxon>
        <taxon>Actinomycetota</taxon>
        <taxon>Actinomycetes</taxon>
        <taxon>Mycobacteriales</taxon>
        <taxon>Mycobacteriaceae</taxon>
        <taxon>Mycobacterium</taxon>
    </lineage>
</organism>
<dbReference type="GO" id="GO:0006302">
    <property type="term" value="P:double-strand break repair"/>
    <property type="evidence" value="ECO:0007669"/>
    <property type="project" value="InterPro"/>
</dbReference>
<dbReference type="PANTHER" id="PTHR32114:SF2">
    <property type="entry name" value="ABC TRANSPORTER ABCH.3"/>
    <property type="match status" value="1"/>
</dbReference>
<protein>
    <recommendedName>
        <fullName evidence="3">Nuclease SbcCD subunit C</fullName>
    </recommendedName>
</protein>
<comment type="caution">
    <text evidence="5">The sequence shown here is derived from an EMBL/GenBank/DDBJ whole genome shotgun (WGS) entry which is preliminary data.</text>
</comment>
<dbReference type="AlphaFoldDB" id="A0A1A3NM16"/>
<evidence type="ECO:0000313" key="6">
    <source>
        <dbReference type="Proteomes" id="UP000093819"/>
    </source>
</evidence>
<dbReference type="RefSeq" id="WP_065035562.1">
    <property type="nucleotide sequence ID" value="NZ_LZLR01000094.1"/>
</dbReference>
<evidence type="ECO:0000256" key="2">
    <source>
        <dbReference type="ARBA" id="ARBA00011322"/>
    </source>
</evidence>
<accession>A0A1A3NM16</accession>
<comment type="similarity">
    <text evidence="1">Belongs to the SMC family. SbcC subfamily.</text>
</comment>
<name>A0A1A3NM16_MYCAS</name>
<proteinExistence type="inferred from homology"/>
<evidence type="ECO:0000259" key="4">
    <source>
        <dbReference type="Pfam" id="PF02463"/>
    </source>
</evidence>
<dbReference type="EMBL" id="LZLR01000094">
    <property type="protein sequence ID" value="OBK22390.1"/>
    <property type="molecule type" value="Genomic_DNA"/>
</dbReference>
<evidence type="ECO:0000313" key="5">
    <source>
        <dbReference type="EMBL" id="OBK22390.1"/>
    </source>
</evidence>
<dbReference type="OrthoDB" id="5089113at2"/>
<reference evidence="5 6" key="1">
    <citation type="submission" date="2016-06" db="EMBL/GenBank/DDBJ databases">
        <authorList>
            <person name="Kjaerup R.B."/>
            <person name="Dalgaard T.S."/>
            <person name="Juul-Madsen H.R."/>
        </authorList>
    </citation>
    <scope>NUCLEOTIDE SEQUENCE [LARGE SCALE GENOMIC DNA]</scope>
    <source>
        <strain evidence="5 6">1245335.1</strain>
    </source>
</reference>